<feature type="compositionally biased region" description="Low complexity" evidence="11">
    <location>
        <begin position="3125"/>
        <end position="3135"/>
    </location>
</feature>
<evidence type="ECO:0000256" key="6">
    <source>
        <dbReference type="ARBA" id="ARBA00022737"/>
    </source>
</evidence>
<feature type="transmembrane region" description="Helical" evidence="12">
    <location>
        <begin position="2716"/>
        <end position="2735"/>
    </location>
</feature>
<feature type="transmembrane region" description="Helical" evidence="12">
    <location>
        <begin position="1989"/>
        <end position="2009"/>
    </location>
</feature>
<accession>A0AAD5UB41</accession>
<feature type="domain" description="ABC transporter" evidence="13">
    <location>
        <begin position="3503"/>
        <end position="3744"/>
    </location>
</feature>
<comment type="similarity">
    <text evidence="2">Belongs to the ABC transporter superfamily. ABCC family. Conjugate transporter (TC 3.A.1.208) subfamily.</text>
</comment>
<dbReference type="GO" id="GO:0005524">
    <property type="term" value="F:ATP binding"/>
    <property type="evidence" value="ECO:0007669"/>
    <property type="project" value="UniProtKB-KW"/>
</dbReference>
<feature type="domain" description="ABC transmembrane type-1" evidence="14">
    <location>
        <begin position="1336"/>
        <end position="1622"/>
    </location>
</feature>
<evidence type="ECO:0000256" key="4">
    <source>
        <dbReference type="ARBA" id="ARBA00022554"/>
    </source>
</evidence>
<dbReference type="Proteomes" id="UP001210925">
    <property type="component" value="Unassembled WGS sequence"/>
</dbReference>
<evidence type="ECO:0000256" key="2">
    <source>
        <dbReference type="ARBA" id="ARBA00009726"/>
    </source>
</evidence>
<dbReference type="GO" id="GO:0000329">
    <property type="term" value="C:fungal-type vacuole membrane"/>
    <property type="evidence" value="ECO:0007669"/>
    <property type="project" value="UniProtKB-ARBA"/>
</dbReference>
<keyword evidence="4" id="KW-0926">Vacuole</keyword>
<dbReference type="SUPFAM" id="SSF90123">
    <property type="entry name" value="ABC transporter transmembrane region"/>
    <property type="match status" value="6"/>
</dbReference>
<dbReference type="InterPro" id="IPR003593">
    <property type="entry name" value="AAA+_ATPase"/>
</dbReference>
<keyword evidence="8" id="KW-0067">ATP-binding</keyword>
<evidence type="ECO:0000256" key="7">
    <source>
        <dbReference type="ARBA" id="ARBA00022741"/>
    </source>
</evidence>
<dbReference type="PANTHER" id="PTHR24223">
    <property type="entry name" value="ATP-BINDING CASSETTE SUB-FAMILY C"/>
    <property type="match status" value="1"/>
</dbReference>
<dbReference type="GO" id="GO:0140359">
    <property type="term" value="F:ABC-type transporter activity"/>
    <property type="evidence" value="ECO:0007669"/>
    <property type="project" value="InterPro"/>
</dbReference>
<keyword evidence="16" id="KW-1185">Reference proteome</keyword>
<dbReference type="CDD" id="cd03250">
    <property type="entry name" value="ABCC_MRP_domain1"/>
    <property type="match status" value="3"/>
</dbReference>
<feature type="transmembrane region" description="Helical" evidence="12">
    <location>
        <begin position="244"/>
        <end position="263"/>
    </location>
</feature>
<feature type="transmembrane region" description="Helical" evidence="12">
    <location>
        <begin position="220"/>
        <end position="238"/>
    </location>
</feature>
<feature type="transmembrane region" description="Helical" evidence="12">
    <location>
        <begin position="98"/>
        <end position="121"/>
    </location>
</feature>
<keyword evidence="3" id="KW-0813">Transport</keyword>
<feature type="region of interest" description="Disordered" evidence="11">
    <location>
        <begin position="649"/>
        <end position="678"/>
    </location>
</feature>
<feature type="transmembrane region" description="Helical" evidence="12">
    <location>
        <begin position="3410"/>
        <end position="3430"/>
    </location>
</feature>
<feature type="transmembrane region" description="Helical" evidence="12">
    <location>
        <begin position="2174"/>
        <end position="2194"/>
    </location>
</feature>
<dbReference type="FunFam" id="3.40.50.300:FF:000997">
    <property type="entry name" value="Multidrug resistance-associated protein 1"/>
    <property type="match status" value="3"/>
</dbReference>
<evidence type="ECO:0000259" key="14">
    <source>
        <dbReference type="PROSITE" id="PS50929"/>
    </source>
</evidence>
<proteinExistence type="inferred from homology"/>
<feature type="transmembrane region" description="Helical" evidence="12">
    <location>
        <begin position="938"/>
        <end position="958"/>
    </location>
</feature>
<keyword evidence="5 12" id="KW-0812">Transmembrane</keyword>
<feature type="domain" description="ABC transmembrane type-1" evidence="14">
    <location>
        <begin position="1953"/>
        <end position="2229"/>
    </location>
</feature>
<sequence>MKEPSGIFVAIPDGQGKRSGHSWWNERTYGWATSIFKLGAAKPLNLDDIPALEKEFTAEEIYRKFEEEWKKEVASGNKKSHSAVRVIRTIWRAFKYDYMLSGFYLVIYNLLNIFSPLVLQVLLNWLSNPIVYTDQADATIWQPYVTATGLFLMQLLSTFYSNWQYELAFKTGFKIRTALTMAIYRKSFVLSGKARQTYSSGKIVNISTTDTNRLDMAFQFLNMLWVSPLMIILATIILCFNLGVSALTGFALIVLYIPIQYYLSLSLTRFRAFANKEADKRIKTIHETLKGIRVIKMYAWEESILKVIFGLRFKESRFVQYYLIFRGGTSSITQTIPSLATIVTFTVYAALDNPMTPSVVIPSLSLFYSLRNPMLFLPVTIGLAADSWLAFERIGDLLLAEEFTDRLQITDSQDRHAIKVIHGSFQWEQSLEENADPFELSGVNISIPKGKLVGIVGAVGSGKSSLLSAIVGEMKKNEGTVELNGSMGYCQQQAWIQNNSLRDNILFGLEYDAKKYQEVIDACALKRDIEILQGGDTTEIGENGINLSGGQKQRVSIARAVYNDADIVLLDDPLSAVDAHVGRYLFETCIKSKLRGKTRVLVTHQLHFLNQFDFIILMDQGKIIGQGTFKELIGTVPLFAQMMEGYAHEDNESSNNDKVSSNNTISKEPPVENDLEDDGSLAKENKLIEKEERAVGGVGTAVWFKHIKYAGGIPTVLIILFMLALANGTRIFTDNWLVYWITDKYPLTKPQYISTYYYLGVGQVLFSFAYGLAIDLSSALASRRVHNLAITKVFACTISFFDSTPLGRITSRFSRDVDTLDTLLPGSLRSFVWTLSMCVSNIILIGTYMPWFLIPATLLLAVFYNLQRFYLKSALELKRIDSIARSPLIANIAESLNGLVTIRAFQVMDRFILNNNSLINTNNRPLYMILIAQRWIQLRMEAMTSILVYFIAVFAVYFRNSLNPGITGLIISYSLQITQTFTWVVKTSTDVETYMNSAERMIYYTDSLQSEKPRVVEDNRPPAAWPEKGNVQVKKLKFRYLPNLPLVLKDLSFEIQAGEKVGIVGRTGAGKSTIITTLLRMVEFESGNIVIDGVDISKIGLKDLRSKIAVIPQEPVLFSGTIRFNLDPFSEYTDDEIWDVLKRANLYEVVKGAPMGLESIVAENGENWSTGQRQLICLARAMLKNSKIILLDEATASVDFATDEFIQTAIRRDFKGSTIITIAHRLNTIADYDKIMVLSFGEILEYASPKALLDHDSDWWNERTYGWATSIFKLGAAKPLNLDDIPALEKGFTAEEIYRKFEEEWKKEVASGNKKSHSAVRVIRTIWRAFKYDYMLSGFYLVIYNLLNIFSPLVLQVLLNWLSNPIVYTDQADATIWQPYVTATGLFLMQLLSTFYSNWQYELAFKTGFKIRTALTMAIYRKSFVLSGKARQTYSSGKIVNISTTDTNRLDMAFQFLNMLWVSPLMIILATIILCFNLGVSALTGFALIVLYIPIQYYLSLSLTRFRAFANKEADKRIKTIHETLKGIRVIKMYAWEESILKVIFGLRFKESRFVQYYLIFRGGTSSITQTIPSLATIVTFTVYAALDNPMTPSVVIPSLSLFYSLRNPMLFLPVTIGLAADSWLAFERIGDLLLAEEFTDRLQITDSQDRHAIKVIHGSFQWEQSLEENADPFELSGVNISIPKEKLVGIVGAVGSGKSSLLSAIVGEMKKNEGTVELNGSMGYCQQQAWIQNNSLRDNILFGLEYDAKKYQEVIDACALKRDIEILQGGDTTEIGENGINLSGGQKQRVSIARAVYNDADIVLLDDPLSAVDAHVGRYLFETCIKSKLRGKTRVLVTHQLHFLNQFDFIILMDQGKIIGQGTFKELIGTVPLFAQMMEGYAHEDNESSNNDEVSSNNTISKEPPVENDLEDGGSLAKENKLIEKEERAVGGVGTAVWFKHIKYAGGIPTVLIILFMLALANGTRIFTDNWLVYWITDKYPLTKPQYISTYYYLGVGQVLFSFAYGLAIDLSSALASRRVHNLAITKVFACTISFFDSTPLGRITSRFSRDVDTLDTLLPGSLRSFVWTLSMCVSNIILIGTYMPWFLIPATLLLAVFYNLQRFYLKSALELKRIDSIARSPLIANIAESLNGLVTIRAFQVMDRFILNNNSLINTNNRPLYMILIAQRWIQLRMEAMTSILVYFIAVFAVYFRNSLNPGITGLIISYSLQITQTFTWVVKTSTDVETYMNSAERMIYYTDSLQSEKPRVVEDNRPPAAWPEKGNVQVKKLRFRYLPNLPLVLKDLSFEIQAGEKVGIVGRTGAGKSTIITTLLRMVEFESGNIVIDGVDISKIGLHDLRSKIAVIPQEPVLFSGTIRFNLDPFSEYTDDEIWDVLKRANLYEVVKGAPMGLESIVAENGENWSTGQRQLICLARAMLKNSKIILLDEATASVDFATDEFIQTAIRRDFKGSTIITIAHRLNTIADYDKIMVLSFGEILEYASPKALLDHDSDWWNERTYGWATSIFKLGAAKPLNLDDIPALEKEFTAEEIYRKFEEEWKKEVASGNKKSHSAVRVIRTIWRAFKYDYMLSGFYLVIYNLLNIFSPLVLQVLLNWLSNPIVYTDQADATIWQPYVTATGLFLMQLLSTFYSNWQYELAFKTGFKIRTALTMAIYRKSFVLSGKARQTYSSGKIVNISTTDTNRLDMAFQFLNMLWVSPLMIILATIILCFNLGVSALTGFALIVLYIPIQYYLSLSLTRFRAFANKEADKRIKTIHETLKGIRVIKMYAWEESILKVIFGLRFKESRFVQYYLIFRGGTSSITQTIPSLATIVTFTVYAALDNPMTPSVVIPSLSLFYSLRNPMLFLPVTIGLAADSWLAFERIGDLLLAEEFTDRLQITDSQDRHAIKVIHGSFQWEQSLEENADPFELSGVNISIPKGKLVGIVGAVGSGKSSLLSAIVGEMKKNEGTVELNGSMGYCQQQAWIQNNSLRDNILFGLEYDAKKYQEVIDACALKRDIEILQGGDTTEIGENGINLSGGQKQRVSIARAVYNDADIVLLDDPLSAVDAHVGRYLFETCIKSKLRGKTRVLVTHQLHFLNQFDFIILMDQGKIIGQGTFKELIGTVPLFAQMMEGYAHEDNESSNNDEVSSNNTISKEPPVENDLEDGGSLAKENKLIEKEERAVGGVGTAVWFKHIKYAGGIPTVLIILFMLALANGTRIFTDNWLVYWITDKYPLTKPQYISTYYYLGVGQVLFSFAYGLAIDLSSALASRRVHNLAITKVFACTISFFDSTPLGRITSRFSRDVDTLDTLLPGSLRSFVWTLSMCVSNIILIGTYMPWFLIPATLLLAVFYNLQRFYLKSALELKRIDSIARSPLIANIAESLNGLVTIRAFQVMDRFILNNNSLINTNNRPLYMILIAQRWIQLRMEAMTSILVYFIAVFAVYFRNSLNPGITGLIISYSLQITQTFTWVVKTSTDVETYMNSAERMIYYTDSLQSEKPRVVEDNRPPAAWPEKGNVQVKKLRFRYLPNLPLVLKDLSFEIQAGEKVGIVGRTGAGKSTIITTLLRMVEFESGNIVIDGIDTCKIGLHDLRSKIAVIPQEPVLFSGTIRFNLDPFSEYTGSLILIADDEIWDVLKRANLYEVVKGAPMGLESIVAENGENWSTGQRQLICLARAMLKNSKIILLDEATASVDFATDEFIQTAIRRDFKGSTIITIAHRLNTIADYDKIMVLSFGEILEYASPKALLDHDSEFSRMVAETGEANAAVIKAIANKL</sequence>
<dbReference type="Pfam" id="PF00664">
    <property type="entry name" value="ABC_membrane"/>
    <property type="match status" value="6"/>
</dbReference>
<dbReference type="FunFam" id="3.40.50.300:FF:000163">
    <property type="entry name" value="Multidrug resistance-associated protein member 4"/>
    <property type="match status" value="1"/>
</dbReference>
<dbReference type="SMART" id="SM00382">
    <property type="entry name" value="AAA"/>
    <property type="match status" value="6"/>
</dbReference>
<evidence type="ECO:0000256" key="8">
    <source>
        <dbReference type="ARBA" id="ARBA00022840"/>
    </source>
</evidence>
<evidence type="ECO:0000256" key="3">
    <source>
        <dbReference type="ARBA" id="ARBA00022448"/>
    </source>
</evidence>
<feature type="domain" description="ABC transporter" evidence="13">
    <location>
        <begin position="2890"/>
        <end position="3117"/>
    </location>
</feature>
<dbReference type="PROSITE" id="PS50893">
    <property type="entry name" value="ABC_TRANSPORTER_2"/>
    <property type="match status" value="6"/>
</dbReference>
<feature type="transmembrane region" description="Helical" evidence="12">
    <location>
        <begin position="3225"/>
        <end position="3245"/>
    </location>
</feature>
<dbReference type="PROSITE" id="PS00211">
    <property type="entry name" value="ABC_TRANSPORTER_1"/>
    <property type="match status" value="3"/>
</dbReference>
<feature type="transmembrane region" description="Helical" evidence="12">
    <location>
        <begin position="1480"/>
        <end position="1499"/>
    </location>
</feature>
<feature type="transmembrane region" description="Helical" evidence="12">
    <location>
        <begin position="2692"/>
        <end position="2710"/>
    </location>
</feature>
<dbReference type="PANTHER" id="PTHR24223:SF456">
    <property type="entry name" value="MULTIDRUG RESISTANCE-ASSOCIATED PROTEIN LETHAL(2)03659"/>
    <property type="match status" value="1"/>
</dbReference>
<dbReference type="CDD" id="cd18606">
    <property type="entry name" value="ABC_6TM_YOR1_D2_like"/>
    <property type="match status" value="3"/>
</dbReference>
<dbReference type="Gene3D" id="1.20.1560.10">
    <property type="entry name" value="ABC transporter type 1, transmembrane domain"/>
    <property type="match status" value="6"/>
</dbReference>
<feature type="transmembrane region" description="Helical" evidence="12">
    <location>
        <begin position="2613"/>
        <end position="2632"/>
    </location>
</feature>
<dbReference type="GO" id="GO:0016887">
    <property type="term" value="F:ATP hydrolysis activity"/>
    <property type="evidence" value="ECO:0007669"/>
    <property type="project" value="InterPro"/>
</dbReference>
<dbReference type="NCBIfam" id="NF010167">
    <property type="entry name" value="PRK13648.1"/>
    <property type="match status" value="6"/>
</dbReference>
<organism evidence="15 16">
    <name type="scientific">Boothiomyces macroporosus</name>
    <dbReference type="NCBI Taxonomy" id="261099"/>
    <lineage>
        <taxon>Eukaryota</taxon>
        <taxon>Fungi</taxon>
        <taxon>Fungi incertae sedis</taxon>
        <taxon>Chytridiomycota</taxon>
        <taxon>Chytridiomycota incertae sedis</taxon>
        <taxon>Chytridiomycetes</taxon>
        <taxon>Rhizophydiales</taxon>
        <taxon>Terramycetaceae</taxon>
        <taxon>Boothiomyces</taxon>
    </lineage>
</organism>
<feature type="domain" description="ABC transporter" evidence="13">
    <location>
        <begin position="1654"/>
        <end position="1881"/>
    </location>
</feature>
<feature type="domain" description="ABC transmembrane type-1" evidence="14">
    <location>
        <begin position="2572"/>
        <end position="2858"/>
    </location>
</feature>
<feature type="transmembrane region" description="Helical" evidence="12">
    <location>
        <begin position="1949"/>
        <end position="1969"/>
    </location>
</feature>
<dbReference type="InterPro" id="IPR003439">
    <property type="entry name" value="ABC_transporter-like_ATP-bd"/>
</dbReference>
<dbReference type="CDD" id="cd18597">
    <property type="entry name" value="ABC_6TM_YOR1_D1_like"/>
    <property type="match status" value="3"/>
</dbReference>
<keyword evidence="6" id="KW-0677">Repeat</keyword>
<evidence type="ECO:0000256" key="10">
    <source>
        <dbReference type="ARBA" id="ARBA00023136"/>
    </source>
</evidence>
<feature type="transmembrane region" description="Helical" evidence="12">
    <location>
        <begin position="2570"/>
        <end position="2593"/>
    </location>
</feature>
<dbReference type="CDD" id="cd03244">
    <property type="entry name" value="ABCC_MRP_domain2"/>
    <property type="match status" value="3"/>
</dbReference>
<dbReference type="FunFam" id="1.20.1560.10:FF:000020">
    <property type="entry name" value="ABC metal ion transporter"/>
    <property type="match status" value="3"/>
</dbReference>
<protein>
    <submittedName>
        <fullName evidence="15">Uncharacterized protein</fullName>
    </submittedName>
</protein>
<feature type="compositionally biased region" description="Low complexity" evidence="11">
    <location>
        <begin position="1889"/>
        <end position="1899"/>
    </location>
</feature>
<gene>
    <name evidence="15" type="ORF">HK103_001149</name>
</gene>
<evidence type="ECO:0000256" key="9">
    <source>
        <dbReference type="ARBA" id="ARBA00022989"/>
    </source>
</evidence>
<dbReference type="InterPro" id="IPR011527">
    <property type="entry name" value="ABC1_TM_dom"/>
</dbReference>
<evidence type="ECO:0000259" key="13">
    <source>
        <dbReference type="PROSITE" id="PS50893"/>
    </source>
</evidence>
<feature type="domain" description="ABC transporter" evidence="13">
    <location>
        <begin position="2267"/>
        <end position="2501"/>
    </location>
</feature>
<dbReference type="Gene3D" id="3.40.50.300">
    <property type="entry name" value="P-loop containing nucleotide triphosphate hydrolases"/>
    <property type="match status" value="6"/>
</dbReference>
<feature type="transmembrane region" description="Helical" evidence="12">
    <location>
        <begin position="141"/>
        <end position="160"/>
    </location>
</feature>
<evidence type="ECO:0000256" key="11">
    <source>
        <dbReference type="SAM" id="MobiDB-lite"/>
    </source>
</evidence>
<feature type="transmembrane region" description="Helical" evidence="12">
    <location>
        <begin position="3185"/>
        <end position="3205"/>
    </location>
</feature>
<comment type="subcellular location">
    <subcellularLocation>
        <location evidence="1">Vacuole membrane</location>
        <topology evidence="1">Multi-pass membrane protein</topology>
    </subcellularLocation>
</comment>
<dbReference type="InterPro" id="IPR017871">
    <property type="entry name" value="ABC_transporter-like_CS"/>
</dbReference>
<dbReference type="InterPro" id="IPR050173">
    <property type="entry name" value="ABC_transporter_C-like"/>
</dbReference>
<feature type="transmembrane region" description="Helical" evidence="12">
    <location>
        <begin position="753"/>
        <end position="773"/>
    </location>
</feature>
<dbReference type="EMBL" id="JADGKB010000129">
    <property type="protein sequence ID" value="KAJ3252815.1"/>
    <property type="molecule type" value="Genomic_DNA"/>
</dbReference>
<feature type="domain" description="ABC transmembrane type-1" evidence="14">
    <location>
        <begin position="100"/>
        <end position="386"/>
    </location>
</feature>
<dbReference type="SUPFAM" id="SSF52540">
    <property type="entry name" value="P-loop containing nucleoside triphosphate hydrolases"/>
    <property type="match status" value="6"/>
</dbReference>
<feature type="domain" description="ABC transporter" evidence="13">
    <location>
        <begin position="418"/>
        <end position="645"/>
    </location>
</feature>
<name>A0AAD5UB41_9FUNG</name>
<dbReference type="InterPro" id="IPR036640">
    <property type="entry name" value="ABC1_TM_sf"/>
</dbReference>
<feature type="transmembrane region" description="Helical" evidence="12">
    <location>
        <begin position="3257"/>
        <end position="3273"/>
    </location>
</feature>
<feature type="transmembrane region" description="Helical" evidence="12">
    <location>
        <begin position="2067"/>
        <end position="2100"/>
    </location>
</feature>
<dbReference type="FunFam" id="1.20.1560.10:FF:000010">
    <property type="entry name" value="Multidrug resistance-associated ABC transporter"/>
    <property type="match status" value="3"/>
</dbReference>
<dbReference type="Pfam" id="PF00005">
    <property type="entry name" value="ABC_tran"/>
    <property type="match status" value="6"/>
</dbReference>
<reference evidence="15" key="1">
    <citation type="submission" date="2020-05" db="EMBL/GenBank/DDBJ databases">
        <title>Phylogenomic resolution of chytrid fungi.</title>
        <authorList>
            <person name="Stajich J.E."/>
            <person name="Amses K."/>
            <person name="Simmons R."/>
            <person name="Seto K."/>
            <person name="Myers J."/>
            <person name="Bonds A."/>
            <person name="Quandt C.A."/>
            <person name="Barry K."/>
            <person name="Liu P."/>
            <person name="Grigoriev I."/>
            <person name="Longcore J.E."/>
            <person name="James T.Y."/>
        </authorList>
    </citation>
    <scope>NUCLEOTIDE SEQUENCE</scope>
    <source>
        <strain evidence="15">PLAUS21</strain>
    </source>
</reference>
<feature type="domain" description="ABC transporter" evidence="13">
    <location>
        <begin position="1031"/>
        <end position="1265"/>
    </location>
</feature>
<keyword evidence="10 12" id="KW-0472">Membrane</keyword>
<feature type="transmembrane region" description="Helical" evidence="12">
    <location>
        <begin position="1334"/>
        <end position="1357"/>
    </location>
</feature>
<feature type="domain" description="ABC transmembrane type-1" evidence="14">
    <location>
        <begin position="3189"/>
        <end position="3465"/>
    </location>
</feature>
<feature type="transmembrane region" description="Helical" evidence="12">
    <location>
        <begin position="3303"/>
        <end position="3336"/>
    </location>
</feature>
<keyword evidence="9 12" id="KW-1133">Transmembrane helix</keyword>
<feature type="region of interest" description="Disordered" evidence="11">
    <location>
        <begin position="1886"/>
        <end position="1914"/>
    </location>
</feature>
<evidence type="ECO:0000313" key="16">
    <source>
        <dbReference type="Proteomes" id="UP001210925"/>
    </source>
</evidence>
<feature type="region of interest" description="Disordered" evidence="11">
    <location>
        <begin position="3122"/>
        <end position="3150"/>
    </location>
</feature>
<dbReference type="PROSITE" id="PS50929">
    <property type="entry name" value="ABC_TM1F"/>
    <property type="match status" value="6"/>
</dbReference>
<keyword evidence="7" id="KW-0547">Nucleotide-binding</keyword>
<comment type="caution">
    <text evidence="15">The sequence shown here is derived from an EMBL/GenBank/DDBJ whole genome shotgun (WGS) entry which is preliminary data.</text>
</comment>
<evidence type="ECO:0000256" key="5">
    <source>
        <dbReference type="ARBA" id="ARBA00022692"/>
    </source>
</evidence>
<dbReference type="InterPro" id="IPR027417">
    <property type="entry name" value="P-loop_NTPase"/>
</dbReference>
<evidence type="ECO:0000256" key="1">
    <source>
        <dbReference type="ARBA" id="ARBA00004128"/>
    </source>
</evidence>
<dbReference type="FunFam" id="3.40.50.300:FF:000610">
    <property type="entry name" value="Multidrug resistance-associated ABC transporter"/>
    <property type="match status" value="2"/>
</dbReference>
<feature type="compositionally biased region" description="Polar residues" evidence="11">
    <location>
        <begin position="653"/>
        <end position="666"/>
    </location>
</feature>
<evidence type="ECO:0000313" key="15">
    <source>
        <dbReference type="EMBL" id="KAJ3252815.1"/>
    </source>
</evidence>
<feature type="transmembrane region" description="Helical" evidence="12">
    <location>
        <begin position="1377"/>
        <end position="1396"/>
    </location>
</feature>
<feature type="domain" description="ABC transmembrane type-1" evidence="14">
    <location>
        <begin position="717"/>
        <end position="993"/>
    </location>
</feature>
<feature type="transmembrane region" description="Helical" evidence="12">
    <location>
        <begin position="713"/>
        <end position="733"/>
    </location>
</feature>
<feature type="transmembrane region" description="Helical" evidence="12">
    <location>
        <begin position="1456"/>
        <end position="1474"/>
    </location>
</feature>
<feature type="transmembrane region" description="Helical" evidence="12">
    <location>
        <begin position="831"/>
        <end position="864"/>
    </location>
</feature>
<evidence type="ECO:0000256" key="12">
    <source>
        <dbReference type="SAM" id="Phobius"/>
    </source>
</evidence>